<accession>A0A1X7T4S3</accession>
<reference evidence="1" key="1">
    <citation type="submission" date="2017-05" db="UniProtKB">
        <authorList>
            <consortium name="EnsemblMetazoa"/>
        </authorList>
    </citation>
    <scope>IDENTIFICATION</scope>
</reference>
<protein>
    <submittedName>
        <fullName evidence="1">Uncharacterized protein</fullName>
    </submittedName>
</protein>
<proteinExistence type="predicted"/>
<sequence length="24" mass="2576">SCLKGFKEFLRSPSGASSSMSRRG</sequence>
<evidence type="ECO:0000313" key="1">
    <source>
        <dbReference type="EnsemblMetazoa" id="Aqu2.1.09504_001"/>
    </source>
</evidence>
<dbReference type="EnsemblMetazoa" id="Aqu2.1.09504_001">
    <property type="protein sequence ID" value="Aqu2.1.09504_001"/>
    <property type="gene ID" value="Aqu2.1.09504"/>
</dbReference>
<dbReference type="InParanoid" id="A0A1X7T4S3"/>
<name>A0A1X7T4S3_AMPQE</name>
<dbReference type="AlphaFoldDB" id="A0A1X7T4S3"/>
<organism evidence="1">
    <name type="scientific">Amphimedon queenslandica</name>
    <name type="common">Sponge</name>
    <dbReference type="NCBI Taxonomy" id="400682"/>
    <lineage>
        <taxon>Eukaryota</taxon>
        <taxon>Metazoa</taxon>
        <taxon>Porifera</taxon>
        <taxon>Demospongiae</taxon>
        <taxon>Heteroscleromorpha</taxon>
        <taxon>Haplosclerida</taxon>
        <taxon>Niphatidae</taxon>
        <taxon>Amphimedon</taxon>
    </lineage>
</organism>